<evidence type="ECO:0000313" key="4">
    <source>
        <dbReference type="Proteomes" id="UP001172457"/>
    </source>
</evidence>
<reference evidence="3" key="1">
    <citation type="submission" date="2023-03" db="EMBL/GenBank/DDBJ databases">
        <title>Chromosome-scale reference genome and RAD-based genetic map of yellow starthistle (Centaurea solstitialis) reveal putative structural variation and QTLs associated with invader traits.</title>
        <authorList>
            <person name="Reatini B."/>
            <person name="Cang F.A."/>
            <person name="Jiang Q."/>
            <person name="Mckibben M.T.W."/>
            <person name="Barker M.S."/>
            <person name="Rieseberg L.H."/>
            <person name="Dlugosch K.M."/>
        </authorList>
    </citation>
    <scope>NUCLEOTIDE SEQUENCE</scope>
    <source>
        <strain evidence="3">CAN-66</strain>
        <tissue evidence="3">Leaf</tissue>
    </source>
</reference>
<feature type="domain" description="J" evidence="2">
    <location>
        <begin position="40"/>
        <end position="104"/>
    </location>
</feature>
<evidence type="ECO:0000313" key="3">
    <source>
        <dbReference type="EMBL" id="KAJ9549622.1"/>
    </source>
</evidence>
<feature type="region of interest" description="Disordered" evidence="1">
    <location>
        <begin position="119"/>
        <end position="138"/>
    </location>
</feature>
<dbReference type="AlphaFoldDB" id="A0AA38W5N1"/>
<dbReference type="Pfam" id="PF00226">
    <property type="entry name" value="DnaJ"/>
    <property type="match status" value="1"/>
</dbReference>
<evidence type="ECO:0000259" key="2">
    <source>
        <dbReference type="PROSITE" id="PS50076"/>
    </source>
</evidence>
<dbReference type="Gene3D" id="1.10.287.110">
    <property type="entry name" value="DnaJ domain"/>
    <property type="match status" value="1"/>
</dbReference>
<name>A0AA38W5N1_9ASTR</name>
<sequence>MLQSQLDSNSHLIKEICDLSNHPISSCAHHNTFDSIPFIDWYILLQVEDNVGVDIIRKKYHKYALLLHPDKNKHPKAEFAFKLVSEAYACLSDDAKRSEFDERRWNNNLCSECVKTPKTRTKVKGSSPSNRSKSKKISERLKEVKARLMEEARVIEKCLKSNANANANVFDKEMPVFDPDDYATQGYPHFPVRGCNDPKSSRSWLKKRFIYENQEQQMNIKCNSPVFECGSNRPSIKLKSFPKRI</sequence>
<dbReference type="PANTHER" id="PTHR44137">
    <property type="entry name" value="BNAC03G44070D PROTEIN"/>
    <property type="match status" value="1"/>
</dbReference>
<dbReference type="InterPro" id="IPR018253">
    <property type="entry name" value="DnaJ_domain_CS"/>
</dbReference>
<dbReference type="PROSITE" id="PS00636">
    <property type="entry name" value="DNAJ_1"/>
    <property type="match status" value="1"/>
</dbReference>
<dbReference type="Proteomes" id="UP001172457">
    <property type="component" value="Chromosome 5"/>
</dbReference>
<keyword evidence="4" id="KW-1185">Reference proteome</keyword>
<proteinExistence type="predicted"/>
<accession>A0AA38W5N1</accession>
<dbReference type="InterPro" id="IPR036869">
    <property type="entry name" value="J_dom_sf"/>
</dbReference>
<protein>
    <recommendedName>
        <fullName evidence="2">J domain-containing protein</fullName>
    </recommendedName>
</protein>
<dbReference type="CDD" id="cd06257">
    <property type="entry name" value="DnaJ"/>
    <property type="match status" value="1"/>
</dbReference>
<dbReference type="SUPFAM" id="SSF46565">
    <property type="entry name" value="Chaperone J-domain"/>
    <property type="match status" value="1"/>
</dbReference>
<dbReference type="PRINTS" id="PR00625">
    <property type="entry name" value="JDOMAIN"/>
</dbReference>
<gene>
    <name evidence="3" type="ORF">OSB04_022165</name>
</gene>
<dbReference type="PROSITE" id="PS50076">
    <property type="entry name" value="DNAJ_2"/>
    <property type="match status" value="1"/>
</dbReference>
<organism evidence="3 4">
    <name type="scientific">Centaurea solstitialis</name>
    <name type="common">yellow star-thistle</name>
    <dbReference type="NCBI Taxonomy" id="347529"/>
    <lineage>
        <taxon>Eukaryota</taxon>
        <taxon>Viridiplantae</taxon>
        <taxon>Streptophyta</taxon>
        <taxon>Embryophyta</taxon>
        <taxon>Tracheophyta</taxon>
        <taxon>Spermatophyta</taxon>
        <taxon>Magnoliopsida</taxon>
        <taxon>eudicotyledons</taxon>
        <taxon>Gunneridae</taxon>
        <taxon>Pentapetalae</taxon>
        <taxon>asterids</taxon>
        <taxon>campanulids</taxon>
        <taxon>Asterales</taxon>
        <taxon>Asteraceae</taxon>
        <taxon>Carduoideae</taxon>
        <taxon>Cardueae</taxon>
        <taxon>Centaureinae</taxon>
        <taxon>Centaurea</taxon>
    </lineage>
</organism>
<evidence type="ECO:0000256" key="1">
    <source>
        <dbReference type="SAM" id="MobiDB-lite"/>
    </source>
</evidence>
<dbReference type="EMBL" id="JARYMX010000005">
    <property type="protein sequence ID" value="KAJ9549622.1"/>
    <property type="molecule type" value="Genomic_DNA"/>
</dbReference>
<comment type="caution">
    <text evidence="3">The sequence shown here is derived from an EMBL/GenBank/DDBJ whole genome shotgun (WGS) entry which is preliminary data.</text>
</comment>
<dbReference type="InterPro" id="IPR001623">
    <property type="entry name" value="DnaJ_domain"/>
</dbReference>
<dbReference type="PANTHER" id="PTHR44137:SF13">
    <property type="entry name" value="CHAPERONE DNAJ-DOMAIN SUPERFAMILY PROTEIN"/>
    <property type="match status" value="1"/>
</dbReference>
<dbReference type="SMART" id="SM00271">
    <property type="entry name" value="DnaJ"/>
    <property type="match status" value="1"/>
</dbReference>